<dbReference type="EMBL" id="JARBDR010000917">
    <property type="protein sequence ID" value="KAJ8302593.1"/>
    <property type="molecule type" value="Genomic_DNA"/>
</dbReference>
<evidence type="ECO:0000313" key="4">
    <source>
        <dbReference type="EMBL" id="KAJ8302593.1"/>
    </source>
</evidence>
<keyword evidence="1" id="KW-0479">Metal-binding</keyword>
<dbReference type="InterPro" id="IPR002557">
    <property type="entry name" value="Chitin-bd_dom"/>
</dbReference>
<dbReference type="Pfam" id="PF00264">
    <property type="entry name" value="Tyrosinase"/>
    <property type="match status" value="1"/>
</dbReference>
<feature type="chain" id="PRO_5046419011" description="Chitin-binding type-2 domain-containing protein" evidence="2">
    <location>
        <begin position="24"/>
        <end position="802"/>
    </location>
</feature>
<dbReference type="PANTHER" id="PTHR11474:SF122">
    <property type="entry name" value="TYROSINASE COPPER-BINDING DOMAIN-CONTAINING PROTEIN"/>
    <property type="match status" value="1"/>
</dbReference>
<dbReference type="PRINTS" id="PR00092">
    <property type="entry name" value="TYROSINASE"/>
</dbReference>
<comment type="caution">
    <text evidence="4">The sequence shown here is derived from an EMBL/GenBank/DDBJ whole genome shotgun (WGS) entry which is preliminary data.</text>
</comment>
<proteinExistence type="predicted"/>
<dbReference type="PROSITE" id="PS00497">
    <property type="entry name" value="TYROSINASE_1"/>
    <property type="match status" value="1"/>
</dbReference>
<dbReference type="Proteomes" id="UP001217089">
    <property type="component" value="Unassembled WGS sequence"/>
</dbReference>
<evidence type="ECO:0000259" key="3">
    <source>
        <dbReference type="PROSITE" id="PS50940"/>
    </source>
</evidence>
<evidence type="ECO:0000256" key="2">
    <source>
        <dbReference type="SAM" id="SignalP"/>
    </source>
</evidence>
<dbReference type="InterPro" id="IPR050316">
    <property type="entry name" value="Tyrosinase/Hemocyanin"/>
</dbReference>
<feature type="signal peptide" evidence="2">
    <location>
        <begin position="1"/>
        <end position="23"/>
    </location>
</feature>
<keyword evidence="5" id="KW-1185">Reference proteome</keyword>
<evidence type="ECO:0000256" key="1">
    <source>
        <dbReference type="ARBA" id="ARBA00022723"/>
    </source>
</evidence>
<organism evidence="4 5">
    <name type="scientific">Tegillarca granosa</name>
    <name type="common">Malaysian cockle</name>
    <name type="synonym">Anadara granosa</name>
    <dbReference type="NCBI Taxonomy" id="220873"/>
    <lineage>
        <taxon>Eukaryota</taxon>
        <taxon>Metazoa</taxon>
        <taxon>Spiralia</taxon>
        <taxon>Lophotrochozoa</taxon>
        <taxon>Mollusca</taxon>
        <taxon>Bivalvia</taxon>
        <taxon>Autobranchia</taxon>
        <taxon>Pteriomorphia</taxon>
        <taxon>Arcoida</taxon>
        <taxon>Arcoidea</taxon>
        <taxon>Arcidae</taxon>
        <taxon>Tegillarca</taxon>
    </lineage>
</organism>
<name>A0ABQ9EH66_TEGGR</name>
<protein>
    <recommendedName>
        <fullName evidence="3">Chitin-binding type-2 domain-containing protein</fullName>
    </recommendedName>
</protein>
<dbReference type="PANTHER" id="PTHR11474">
    <property type="entry name" value="TYROSINASE FAMILY MEMBER"/>
    <property type="match status" value="1"/>
</dbReference>
<evidence type="ECO:0000313" key="5">
    <source>
        <dbReference type="Proteomes" id="UP001217089"/>
    </source>
</evidence>
<dbReference type="Gene3D" id="1.10.1280.10">
    <property type="entry name" value="Di-copper center containing domain from catechol oxidase"/>
    <property type="match status" value="1"/>
</dbReference>
<feature type="domain" description="Chitin-binding type-2" evidence="3">
    <location>
        <begin position="717"/>
        <end position="773"/>
    </location>
</feature>
<sequence length="802" mass="91219">MRKIRNEVIIAAVLFCFIQLISSDIMSRDYGKHFTECIKRIVVKNRKTPLDLVGKQVEFYCKSIEQFRTSHERDFPGKRLTKEESDWAYGLVEKGEELRVKRQASSGHRRQEYRTLSDQQRLKYHAAIQALKGRIIGNSTQYDILARVHTGITQITAHGGCNFLGWHRVYLNMYESALQLVDPSVTLPYWDSTLDNYMPKDDQENSIIWADDFLGTPHGVVVTGFAANWTSDRFGPLTRNVGRAQGAALMSDEEIRGVINKTRMHEICGDNSQIEFDLEFIHGPPHIYIDGQMGNIESAAYEPAFYMHHAFIDLIWELFRENSLKNGVDVENDYPAEGFGDLFHHGDRAMGLGNRTIKDGLKNREIKGRYFYAPRPTCTLTGRQCPGKYLKCVSIDGRPKCISKTIKEVEEERLRPPTPPPTLPPLQCPKPNYPHDPHKEQRAIQNTFCTNGKSDTDEWVYLPVQILTARAPDYSGYNSYNVKNGHTDTSSDLYNPKSYSQLSTYLRPGRPKTFNKCHTENGTAGQIFIQSDGLNYEGTYKDFAIVDNRLAISVSITYVAIKDPEKTVTSPAQQYKYSDVLLSAFDSCGRLCRANCLVPGKSPPTYRPCTGALRVTPEALQGKFYGKDYGGASENIWDFRRERSCPQYKTDQIFVSFYCDYSNRWPWILSDTPVESQASPFLNPAPVVPAEPTLKECPKPQPWDNFGNCLIESTDCNARCTSTQIHKCIGTCDEYYWCAKGREGVTMCKYGQRFDYVNGKPQCVPATVADCPGSFDRRKRYLARLALTRGRNRGRAAGRRWK</sequence>
<dbReference type="SUPFAM" id="SSF48056">
    <property type="entry name" value="Di-copper centre-containing domain"/>
    <property type="match status" value="1"/>
</dbReference>
<reference evidence="4 5" key="1">
    <citation type="submission" date="2022-12" db="EMBL/GenBank/DDBJ databases">
        <title>Chromosome-level genome of Tegillarca granosa.</title>
        <authorList>
            <person name="Kim J."/>
        </authorList>
    </citation>
    <scope>NUCLEOTIDE SEQUENCE [LARGE SCALE GENOMIC DNA]</scope>
    <source>
        <strain evidence="4">Teg-2019</strain>
        <tissue evidence="4">Adductor muscle</tissue>
    </source>
</reference>
<accession>A0ABQ9EH66</accession>
<dbReference type="InterPro" id="IPR002227">
    <property type="entry name" value="Tyrosinase_Cu-bd"/>
</dbReference>
<keyword evidence="2" id="KW-0732">Signal</keyword>
<dbReference type="PROSITE" id="PS50940">
    <property type="entry name" value="CHIT_BIND_II"/>
    <property type="match status" value="1"/>
</dbReference>
<gene>
    <name evidence="4" type="ORF">KUTeg_018989</name>
</gene>
<dbReference type="InterPro" id="IPR008922">
    <property type="entry name" value="Di-copper_centre_dom_sf"/>
</dbReference>